<organism evidence="1 2">
    <name type="scientific">Palleniella muris</name>
    <dbReference type="NCBI Taxonomy" id="3038145"/>
    <lineage>
        <taxon>Bacteria</taxon>
        <taxon>Pseudomonadati</taxon>
        <taxon>Bacteroidota</taxon>
        <taxon>Bacteroidia</taxon>
        <taxon>Bacteroidales</taxon>
        <taxon>Prevotellaceae</taxon>
        <taxon>Palleniella</taxon>
    </lineage>
</organism>
<reference evidence="1" key="1">
    <citation type="submission" date="2019-04" db="EMBL/GenBank/DDBJ databases">
        <title>Microbes associate with the intestines of laboratory mice.</title>
        <authorList>
            <person name="Navarre W."/>
            <person name="Wong E."/>
            <person name="Huang K."/>
            <person name="Tropini C."/>
            <person name="Ng K."/>
            <person name="Yu B."/>
        </authorList>
    </citation>
    <scope>NUCLEOTIDE SEQUENCE</scope>
    <source>
        <strain evidence="1">NM73_A23</strain>
    </source>
</reference>
<sequence length="90" mass="9838">MLVKKMDEADCLSAFIQYVVATFIIFNTTLPQLNVSYVFVGPIVSFLMALPIVIIVGKKEKKAVPIILANAIVLGFAISVIKHLSAPLFM</sequence>
<comment type="caution">
    <text evidence="1">The sequence shown here is derived from an EMBL/GenBank/DDBJ whole genome shotgun (WGS) entry which is preliminary data.</text>
</comment>
<name>A0AC61QQK7_9BACT</name>
<proteinExistence type="predicted"/>
<gene>
    <name evidence="1" type="ORF">E5358_07855</name>
</gene>
<protein>
    <submittedName>
        <fullName evidence="1">Uncharacterized protein</fullName>
    </submittedName>
</protein>
<dbReference type="Proteomes" id="UP000308886">
    <property type="component" value="Unassembled WGS sequence"/>
</dbReference>
<accession>A0AC61QQK7</accession>
<dbReference type="EMBL" id="SRZC01000011">
    <property type="protein sequence ID" value="TGX82208.1"/>
    <property type="molecule type" value="Genomic_DNA"/>
</dbReference>
<evidence type="ECO:0000313" key="2">
    <source>
        <dbReference type="Proteomes" id="UP000308886"/>
    </source>
</evidence>
<evidence type="ECO:0000313" key="1">
    <source>
        <dbReference type="EMBL" id="TGX82208.1"/>
    </source>
</evidence>
<keyword evidence="2" id="KW-1185">Reference proteome</keyword>